<dbReference type="AlphaFoldDB" id="A0A450WZX6"/>
<accession>A0A450WZX6</accession>
<sequence>MNLADMFTVVSMTNSVNKLPRPPTMVGDMGIFDDKGVRSTDVMVEEAKGRLHLVENISRKDEPIPRKKDKRARRTFQTLHLPDADVILPSELQNIPSFGSENLKNPEVEVINDRLQQLKNNIETTREFMRVGALRGRLLDARGDLLYDLFQEFGVQKHTVAVPFNVAETNMRELCTHVRRHTKNKMHGLANQGVGVLCGKAFWDELVKHPSVEKAYLGWEAAADKLARDLREEGFEFGGLKFREYDIEVDSQQFIPDDVAQVFPLDPNAYAMFNAPAEYNEAINTLGVPYYAKGTERPKGKGWDLDVESNPLAMTLYPEALVEMKIA</sequence>
<name>A0A450WZX6_9GAMM</name>
<organism evidence="1">
    <name type="scientific">Candidatus Kentrum sp. LPFa</name>
    <dbReference type="NCBI Taxonomy" id="2126335"/>
    <lineage>
        <taxon>Bacteria</taxon>
        <taxon>Pseudomonadati</taxon>
        <taxon>Pseudomonadota</taxon>
        <taxon>Gammaproteobacteria</taxon>
        <taxon>Candidatus Kentrum</taxon>
    </lineage>
</organism>
<gene>
    <name evidence="1" type="ORF">BECKLPF1236B_GA0070989_13153</name>
</gene>
<dbReference type="Pfam" id="PF03864">
    <property type="entry name" value="Phage_cap_E"/>
    <property type="match status" value="1"/>
</dbReference>
<proteinExistence type="predicted"/>
<protein>
    <submittedName>
        <fullName evidence="1">Phage major capsid protein E</fullName>
    </submittedName>
</protein>
<evidence type="ECO:0000313" key="1">
    <source>
        <dbReference type="EMBL" id="VFK22567.1"/>
    </source>
</evidence>
<dbReference type="EMBL" id="CAADFK010000315">
    <property type="protein sequence ID" value="VFK22567.1"/>
    <property type="molecule type" value="Genomic_DNA"/>
</dbReference>
<reference evidence="1" key="1">
    <citation type="submission" date="2019-02" db="EMBL/GenBank/DDBJ databases">
        <authorList>
            <person name="Gruber-Vodicka R. H."/>
            <person name="Seah K. B. B."/>
        </authorList>
    </citation>
    <scope>NUCLEOTIDE SEQUENCE</scope>
    <source>
        <strain evidence="1">BECK_S313</strain>
    </source>
</reference>
<dbReference type="InterPro" id="IPR005564">
    <property type="entry name" value="Major_capsid_GpE"/>
</dbReference>